<name>A0AAV4S388_CAEEX</name>
<proteinExistence type="predicted"/>
<evidence type="ECO:0000313" key="2">
    <source>
        <dbReference type="EMBL" id="GIY28973.1"/>
    </source>
</evidence>
<organism evidence="2 3">
    <name type="scientific">Caerostris extrusa</name>
    <name type="common">Bark spider</name>
    <name type="synonym">Caerostris bankana</name>
    <dbReference type="NCBI Taxonomy" id="172846"/>
    <lineage>
        <taxon>Eukaryota</taxon>
        <taxon>Metazoa</taxon>
        <taxon>Ecdysozoa</taxon>
        <taxon>Arthropoda</taxon>
        <taxon>Chelicerata</taxon>
        <taxon>Arachnida</taxon>
        <taxon>Araneae</taxon>
        <taxon>Araneomorphae</taxon>
        <taxon>Entelegynae</taxon>
        <taxon>Araneoidea</taxon>
        <taxon>Araneidae</taxon>
        <taxon>Caerostris</taxon>
    </lineage>
</organism>
<accession>A0AAV4S388</accession>
<reference evidence="2 3" key="1">
    <citation type="submission" date="2021-06" db="EMBL/GenBank/DDBJ databases">
        <title>Caerostris extrusa draft genome.</title>
        <authorList>
            <person name="Kono N."/>
            <person name="Arakawa K."/>
        </authorList>
    </citation>
    <scope>NUCLEOTIDE SEQUENCE [LARGE SCALE GENOMIC DNA]</scope>
</reference>
<gene>
    <name evidence="2" type="ORF">CEXT_809011</name>
</gene>
<protein>
    <submittedName>
        <fullName evidence="2">Uncharacterized protein</fullName>
    </submittedName>
</protein>
<sequence length="75" mass="8773">MPTKCFPLITFRRHNVKMFHPPPPPSPQTEEHPIAHSCNLGKDLPSSQEKYSQRGFNLLRLQRARLKRGREIKIN</sequence>
<comment type="caution">
    <text evidence="2">The sequence shown here is derived from an EMBL/GenBank/DDBJ whole genome shotgun (WGS) entry which is preliminary data.</text>
</comment>
<keyword evidence="3" id="KW-1185">Reference proteome</keyword>
<evidence type="ECO:0000313" key="3">
    <source>
        <dbReference type="Proteomes" id="UP001054945"/>
    </source>
</evidence>
<evidence type="ECO:0000256" key="1">
    <source>
        <dbReference type="SAM" id="MobiDB-lite"/>
    </source>
</evidence>
<dbReference type="EMBL" id="BPLR01009011">
    <property type="protein sequence ID" value="GIY28973.1"/>
    <property type="molecule type" value="Genomic_DNA"/>
</dbReference>
<dbReference type="Proteomes" id="UP001054945">
    <property type="component" value="Unassembled WGS sequence"/>
</dbReference>
<feature type="region of interest" description="Disordered" evidence="1">
    <location>
        <begin position="20"/>
        <end position="49"/>
    </location>
</feature>
<dbReference type="AlphaFoldDB" id="A0AAV4S388"/>